<feature type="non-terminal residue" evidence="2">
    <location>
        <position position="1"/>
    </location>
</feature>
<organism evidence="2 3">
    <name type="scientific">Symbiodinium necroappetens</name>
    <dbReference type="NCBI Taxonomy" id="1628268"/>
    <lineage>
        <taxon>Eukaryota</taxon>
        <taxon>Sar</taxon>
        <taxon>Alveolata</taxon>
        <taxon>Dinophyceae</taxon>
        <taxon>Suessiales</taxon>
        <taxon>Symbiodiniaceae</taxon>
        <taxon>Symbiodinium</taxon>
    </lineage>
</organism>
<accession>A0A812WMZ0</accession>
<comment type="caution">
    <text evidence="2">The sequence shown here is derived from an EMBL/GenBank/DDBJ whole genome shotgun (WGS) entry which is preliminary data.</text>
</comment>
<reference evidence="2" key="1">
    <citation type="submission" date="2021-02" db="EMBL/GenBank/DDBJ databases">
        <authorList>
            <person name="Dougan E. K."/>
            <person name="Rhodes N."/>
            <person name="Thang M."/>
            <person name="Chan C."/>
        </authorList>
    </citation>
    <scope>NUCLEOTIDE SEQUENCE</scope>
</reference>
<gene>
    <name evidence="2" type="ORF">SNEC2469_LOCUS19958</name>
</gene>
<evidence type="ECO:0000256" key="1">
    <source>
        <dbReference type="SAM" id="MobiDB-lite"/>
    </source>
</evidence>
<sequence>AAAELWITTALEDPDLQESGLGEYVTAAEDLDGLPLEDHEGGEADEEGAVDAGELARLRARLHALELSANTAPPAGAGIGGFASRGPSAQARRGARDLFPPSGSAAITDADMQRLREAAGPPPEKIAQHEREPRGALTRQADDLLAEIEAGAIQDEGLPAGGSNDSVLERLFLIQTQMLARLSAGKPRSPLEAALGSGGGKDDASLSAKGSAARDAYVRLLKDNVAVAEQIRRLAAEELGEDVQAPPPNLMRTLWKRGALWPSIVPWPWVSMFAAHGWEQAREKRNADLEASAVGASTTAPSCNGHPEVVSVVAGLSCKPVVADRIKWSLPPSFDPVPFLLDPEIKRAYLEPDSVKLPEALWPKLPRSKVHASRGELLKLAAKWDKFKALRIFNCSEVDSLETVGCFGVPKDISFDRLCCDDLSEMYYTFVVPPLRFVHECNCARKRRFVILKSLPLLILRIPLWAWCPTRGNVNDKSLLAPSSVQMWMDAKVWFRHRGTASEY</sequence>
<name>A0A812WMZ0_9DINO</name>
<dbReference type="Proteomes" id="UP000601435">
    <property type="component" value="Unassembled WGS sequence"/>
</dbReference>
<evidence type="ECO:0000313" key="3">
    <source>
        <dbReference type="Proteomes" id="UP000601435"/>
    </source>
</evidence>
<keyword evidence="3" id="KW-1185">Reference proteome</keyword>
<protein>
    <submittedName>
        <fullName evidence="2">Uncharacterized protein</fullName>
    </submittedName>
</protein>
<proteinExistence type="predicted"/>
<dbReference type="OrthoDB" id="426497at2759"/>
<evidence type="ECO:0000313" key="2">
    <source>
        <dbReference type="EMBL" id="CAE7692864.1"/>
    </source>
</evidence>
<dbReference type="EMBL" id="CAJNJA010034446">
    <property type="protein sequence ID" value="CAE7692864.1"/>
    <property type="molecule type" value="Genomic_DNA"/>
</dbReference>
<dbReference type="AlphaFoldDB" id="A0A812WMZ0"/>
<feature type="region of interest" description="Disordered" evidence="1">
    <location>
        <begin position="185"/>
        <end position="207"/>
    </location>
</feature>